<dbReference type="EMBL" id="CP039704">
    <property type="protein sequence ID" value="QCI79072.1"/>
    <property type="molecule type" value="Genomic_DNA"/>
</dbReference>
<keyword evidence="2" id="KW-1185">Reference proteome</keyword>
<dbReference type="Proteomes" id="UP000298714">
    <property type="component" value="Chromosome"/>
</dbReference>
<dbReference type="KEGG" id="hgn:E6W36_04235"/>
<protein>
    <submittedName>
        <fullName evidence="1">Uncharacterized protein</fullName>
    </submittedName>
</protein>
<dbReference type="RefSeq" id="WP_222873888.1">
    <property type="nucleotide sequence ID" value="NZ_CP039704.1"/>
</dbReference>
<gene>
    <name evidence="1" type="ORF">E6W36_04235</name>
</gene>
<name>A0A4D7CBS6_9SPHN</name>
<organism evidence="1 2">
    <name type="scientific">Hankyongella ginsenosidimutans</name>
    <dbReference type="NCBI Taxonomy" id="1763828"/>
    <lineage>
        <taxon>Bacteria</taxon>
        <taxon>Pseudomonadati</taxon>
        <taxon>Pseudomonadota</taxon>
        <taxon>Alphaproteobacteria</taxon>
        <taxon>Sphingomonadales</taxon>
        <taxon>Sphingomonadaceae</taxon>
        <taxon>Hankyongella</taxon>
    </lineage>
</organism>
<sequence>MSVYLKDPAASLDYTIDWGAGYLGLERIAGSSWSIEPAGELSIVSSSANETMTSVTLTGGIAGTVYRVTNHVTLTDAREDERAITLRVEQR</sequence>
<proteinExistence type="predicted"/>
<reference evidence="2" key="1">
    <citation type="submission" date="2019-04" db="EMBL/GenBank/DDBJ databases">
        <title>Complete genome sequence of Sphingomonas sp. W1-2-3.</title>
        <authorList>
            <person name="Im W.T."/>
        </authorList>
    </citation>
    <scope>NUCLEOTIDE SEQUENCE [LARGE SCALE GENOMIC DNA]</scope>
    <source>
        <strain evidence="2">W1-2-3</strain>
    </source>
</reference>
<evidence type="ECO:0000313" key="1">
    <source>
        <dbReference type="EMBL" id="QCI79072.1"/>
    </source>
</evidence>
<dbReference type="Pfam" id="PF23148">
    <property type="entry name" value="Gp77"/>
    <property type="match status" value="1"/>
</dbReference>
<dbReference type="InterPro" id="IPR056928">
    <property type="entry name" value="Gp77-like"/>
</dbReference>
<dbReference type="AlphaFoldDB" id="A0A4D7CBS6"/>
<evidence type="ECO:0000313" key="2">
    <source>
        <dbReference type="Proteomes" id="UP000298714"/>
    </source>
</evidence>
<accession>A0A4D7CBS6</accession>